<keyword evidence="2" id="KW-1185">Reference proteome</keyword>
<sequence>MEKNKMQIIINSSNQIKETKKSINSVCGKISIVKYVPTYAGRSCTIY</sequence>
<name>Q7REQ0_PLAYO</name>
<organism evidence="1 2">
    <name type="scientific">Plasmodium yoelii yoelii</name>
    <dbReference type="NCBI Taxonomy" id="73239"/>
    <lineage>
        <taxon>Eukaryota</taxon>
        <taxon>Sar</taxon>
        <taxon>Alveolata</taxon>
        <taxon>Apicomplexa</taxon>
        <taxon>Aconoidasida</taxon>
        <taxon>Haemosporida</taxon>
        <taxon>Plasmodiidae</taxon>
        <taxon>Plasmodium</taxon>
        <taxon>Plasmodium (Vinckeia)</taxon>
    </lineage>
</organism>
<dbReference type="Proteomes" id="UP000008553">
    <property type="component" value="Unassembled WGS sequence"/>
</dbReference>
<dbReference type="EMBL" id="AABL01001566">
    <property type="protein sequence ID" value="EAA16975.1"/>
    <property type="molecule type" value="Genomic_DNA"/>
</dbReference>
<dbReference type="InParanoid" id="Q7REQ0"/>
<proteinExistence type="predicted"/>
<evidence type="ECO:0000313" key="2">
    <source>
        <dbReference type="Proteomes" id="UP000008553"/>
    </source>
</evidence>
<protein>
    <submittedName>
        <fullName evidence="1">Uncharacterized protein</fullName>
    </submittedName>
</protein>
<accession>Q7REQ0</accession>
<dbReference type="AlphaFoldDB" id="Q7REQ0"/>
<gene>
    <name evidence="1" type="ORF">PY05013</name>
</gene>
<comment type="caution">
    <text evidence="1">The sequence shown here is derived from an EMBL/GenBank/DDBJ whole genome shotgun (WGS) entry which is preliminary data.</text>
</comment>
<dbReference type="PaxDb" id="73239-Q7REQ0"/>
<evidence type="ECO:0000313" key="1">
    <source>
        <dbReference type="EMBL" id="EAA16975.1"/>
    </source>
</evidence>
<reference evidence="1 2" key="1">
    <citation type="journal article" date="2002" name="Nature">
        <title>Genome sequence and comparative analysis of the model rodent malaria parasite Plasmodium yoelii yoelii.</title>
        <authorList>
            <person name="Carlton J.M."/>
            <person name="Angiuoli S.V."/>
            <person name="Suh B.B."/>
            <person name="Kooij T.W."/>
            <person name="Pertea M."/>
            <person name="Silva J.C."/>
            <person name="Ermolaeva M.D."/>
            <person name="Allen J.E."/>
            <person name="Selengut J.D."/>
            <person name="Koo H.L."/>
            <person name="Peterson J.D."/>
            <person name="Pop M."/>
            <person name="Kosack D.S."/>
            <person name="Shumway M.F."/>
            <person name="Bidwell S.L."/>
            <person name="Shallom S.J."/>
            <person name="van Aken S.E."/>
            <person name="Riedmuller S.B."/>
            <person name="Feldblyum T.V."/>
            <person name="Cho J.K."/>
            <person name="Quackenbush J."/>
            <person name="Sedegah M."/>
            <person name="Shoaibi A."/>
            <person name="Cummings L.M."/>
            <person name="Florens L."/>
            <person name="Yates J.R."/>
            <person name="Raine J.D."/>
            <person name="Sinden R.E."/>
            <person name="Harris M.A."/>
            <person name="Cunningham D.A."/>
            <person name="Preiser P.R."/>
            <person name="Bergman L.W."/>
            <person name="Vaidya A.B."/>
            <person name="van Lin L.H."/>
            <person name="Janse C.J."/>
            <person name="Waters A.P."/>
            <person name="Smith H.O."/>
            <person name="White O.R."/>
            <person name="Salzberg S.L."/>
            <person name="Venter J.C."/>
            <person name="Fraser C.M."/>
            <person name="Hoffman S.L."/>
            <person name="Gardner M.J."/>
            <person name="Carucci D.J."/>
        </authorList>
    </citation>
    <scope>NUCLEOTIDE SEQUENCE [LARGE SCALE GENOMIC DNA]</scope>
    <source>
        <strain evidence="1 2">17XNL</strain>
    </source>
</reference>